<feature type="disulfide bond" evidence="7">
    <location>
        <begin position="75"/>
        <end position="167"/>
    </location>
</feature>
<dbReference type="Gene3D" id="1.10.530.10">
    <property type="match status" value="1"/>
</dbReference>
<accession>A0A7R9I318</accession>
<evidence type="ECO:0000256" key="4">
    <source>
        <dbReference type="ARBA" id="ARBA00022638"/>
    </source>
</evidence>
<name>A0A7R9I318_9NEOP</name>
<organism evidence="8">
    <name type="scientific">Timema bartmani</name>
    <dbReference type="NCBI Taxonomy" id="61472"/>
    <lineage>
        <taxon>Eukaryota</taxon>
        <taxon>Metazoa</taxon>
        <taxon>Ecdysozoa</taxon>
        <taxon>Arthropoda</taxon>
        <taxon>Hexapoda</taxon>
        <taxon>Insecta</taxon>
        <taxon>Pterygota</taxon>
        <taxon>Neoptera</taxon>
        <taxon>Polyneoptera</taxon>
        <taxon>Phasmatodea</taxon>
        <taxon>Timematodea</taxon>
        <taxon>Timematoidea</taxon>
        <taxon>Timematidae</taxon>
        <taxon>Timema</taxon>
    </lineage>
</organism>
<dbReference type="GO" id="GO:0003796">
    <property type="term" value="F:lysozyme activity"/>
    <property type="evidence" value="ECO:0007669"/>
    <property type="project" value="UniProtKB-EC"/>
</dbReference>
<evidence type="ECO:0000313" key="8">
    <source>
        <dbReference type="EMBL" id="CAD7445589.1"/>
    </source>
</evidence>
<feature type="disulfide bond" evidence="7">
    <location>
        <begin position="137"/>
        <end position="143"/>
    </location>
</feature>
<proteinExistence type="predicted"/>
<dbReference type="GO" id="GO:0031640">
    <property type="term" value="P:killing of cells of another organism"/>
    <property type="evidence" value="ECO:0007669"/>
    <property type="project" value="UniProtKB-KW"/>
</dbReference>
<comment type="catalytic activity">
    <reaction evidence="1">
        <text>Hydrolysis of (1-&gt;4)-beta-linkages between N-acetylmuramic acid and N-acetyl-D-glucosamine residues in a peptidoglycan and between N-acetyl-D-glucosamine residues in chitodextrins.</text>
        <dbReference type="EC" id="3.2.1.17"/>
    </reaction>
</comment>
<evidence type="ECO:0000256" key="3">
    <source>
        <dbReference type="ARBA" id="ARBA00022529"/>
    </source>
</evidence>
<gene>
    <name evidence="8" type="ORF">TBIB3V08_LOCUS7940</name>
</gene>
<dbReference type="CDD" id="cd16890">
    <property type="entry name" value="lyz_i"/>
    <property type="match status" value="1"/>
</dbReference>
<sequence length="211" mass="22886">MRRLDTSRRVPIAEVPSGQAVGDSDLHTETIGSFRTLVVMVSSRQVVVVALATLCAIFIVSRGHEQNLEPLSNLCLLCICEATSNCSKYSPAASCDEGDDTCGLYALTQAYWEDAGKLQVPDNSYESDNDTIQFKLCAQEPRCAEASVQNYMIRYAQDCNGDAKIDCSDYASIHRLGGFGCRGTLDQAYSEKVQACNKAAGLLTKSVGFNI</sequence>
<dbReference type="EC" id="3.2.1.17" evidence="2"/>
<keyword evidence="3" id="KW-0929">Antimicrobial</keyword>
<dbReference type="EMBL" id="OD567392">
    <property type="protein sequence ID" value="CAD7445589.1"/>
    <property type="molecule type" value="Genomic_DNA"/>
</dbReference>
<dbReference type="Pfam" id="PF05497">
    <property type="entry name" value="Destabilase"/>
    <property type="match status" value="1"/>
</dbReference>
<dbReference type="AlphaFoldDB" id="A0A7R9I318"/>
<evidence type="ECO:0000256" key="6">
    <source>
        <dbReference type="ARBA" id="ARBA00023295"/>
    </source>
</evidence>
<dbReference type="PANTHER" id="PTHR11195:SF22">
    <property type="entry name" value="LYSOZYME"/>
    <property type="match status" value="1"/>
</dbReference>
<evidence type="ECO:0000256" key="7">
    <source>
        <dbReference type="PIRSR" id="PIRSR608597-3"/>
    </source>
</evidence>
<keyword evidence="4" id="KW-0081">Bacteriolytic enzyme</keyword>
<evidence type="ECO:0000256" key="5">
    <source>
        <dbReference type="ARBA" id="ARBA00022801"/>
    </source>
</evidence>
<keyword evidence="5" id="KW-0378">Hydrolase</keyword>
<dbReference type="PANTHER" id="PTHR11195">
    <property type="entry name" value="DESTABILASE-RELATED"/>
    <property type="match status" value="1"/>
</dbReference>
<protein>
    <recommendedName>
        <fullName evidence="2">lysozyme</fullName>
        <ecNumber evidence="2">3.2.1.17</ecNumber>
    </recommendedName>
</protein>
<reference evidence="8" key="1">
    <citation type="submission" date="2020-11" db="EMBL/GenBank/DDBJ databases">
        <authorList>
            <person name="Tran Van P."/>
        </authorList>
    </citation>
    <scope>NUCLEOTIDE SEQUENCE</scope>
</reference>
<evidence type="ECO:0000256" key="2">
    <source>
        <dbReference type="ARBA" id="ARBA00012732"/>
    </source>
</evidence>
<feature type="disulfide bond" evidence="7">
    <location>
        <begin position="80"/>
        <end position="86"/>
    </location>
</feature>
<dbReference type="InterPro" id="IPR008597">
    <property type="entry name" value="Invert_lysozyme"/>
</dbReference>
<dbReference type="PROSITE" id="PS51909">
    <property type="entry name" value="LYSOZYME_I"/>
    <property type="match status" value="1"/>
</dbReference>
<dbReference type="GO" id="GO:0042742">
    <property type="term" value="P:defense response to bacterium"/>
    <property type="evidence" value="ECO:0007669"/>
    <property type="project" value="UniProtKB-KW"/>
</dbReference>
<keyword evidence="7" id="KW-1015">Disulfide bond</keyword>
<evidence type="ECO:0000256" key="1">
    <source>
        <dbReference type="ARBA" id="ARBA00000632"/>
    </source>
</evidence>
<keyword evidence="6" id="KW-0326">Glycosidase</keyword>